<dbReference type="InterPro" id="IPR001611">
    <property type="entry name" value="Leu-rich_rpt"/>
</dbReference>
<dbReference type="SUPFAM" id="SSF52058">
    <property type="entry name" value="L domain-like"/>
    <property type="match status" value="1"/>
</dbReference>
<evidence type="ECO:0008006" key="5">
    <source>
        <dbReference type="Google" id="ProtNLM"/>
    </source>
</evidence>
<feature type="region of interest" description="Disordered" evidence="2">
    <location>
        <begin position="331"/>
        <end position="469"/>
    </location>
</feature>
<dbReference type="InterPro" id="IPR053211">
    <property type="entry name" value="DNA_repair-toleration"/>
</dbReference>
<dbReference type="PANTHER" id="PTHR48060">
    <property type="entry name" value="DNA DAMAGE-REPAIR/TOLERATION PROTEIN DRT100"/>
    <property type="match status" value="1"/>
</dbReference>
<evidence type="ECO:0000256" key="3">
    <source>
        <dbReference type="SAM" id="SignalP"/>
    </source>
</evidence>
<dbReference type="PANTHER" id="PTHR48060:SF17">
    <property type="entry name" value="LRR RECEPTOR-LIKE SERINE_THREONINE-PROTEIN KINASE IRK-RELATED"/>
    <property type="match status" value="1"/>
</dbReference>
<sequence length="497" mass="55206">MLFVPFFFLLGEAFGFVWAPKTLVCGGEDIYGECEALVDLGLSLSKIPSGWLSGESYCRWTGIICNDAFKVTDISVSHLDGKYTSELPLGILSRFSNLESLALVNCSLGGLLPADFGKGLKELYLNENEFTGPLAKILSRSQLKVLHLDGNEFHGLLGPVFAALPNTIEILGFSRNHFYGPLPAASLARFRNLRVLRLGGNDLSGPIPSRELAALPSLQKLSLWGNTNLTGPLAPILSPPLEEIEITATALNGEIDLAHILRNAPKLKRLHAGENTQLQLFSSSSPSLDSMRSLALWGITSKAALEDTAQSVVANFLSEPVLLGAQFDTIIPPTKHDKKSHEKKSYHNRKKYDNEKRVQHKQKLNEAADKRRAKRIATQKNSMARRLSSINSSATALPLPQEEMILTNNNQKEEERHQPNTKSQQQKRSRRYERRRQQQPAPKKITSSKQSKEKENFDDATAAIEENESQIDALTTQMLSRLEEARQRASALKKHVI</sequence>
<feature type="signal peptide" evidence="3">
    <location>
        <begin position="1"/>
        <end position="19"/>
    </location>
</feature>
<dbReference type="Gene3D" id="3.80.10.10">
    <property type="entry name" value="Ribonuclease Inhibitor"/>
    <property type="match status" value="2"/>
</dbReference>
<feature type="compositionally biased region" description="Basic and acidic residues" evidence="2">
    <location>
        <begin position="339"/>
        <end position="370"/>
    </location>
</feature>
<protein>
    <recommendedName>
        <fullName evidence="5">Leucine-rich repeat-containing N-terminal plant-type domain-containing protein</fullName>
    </recommendedName>
</protein>
<reference evidence="4" key="1">
    <citation type="submission" date="2021-01" db="EMBL/GenBank/DDBJ databases">
        <authorList>
            <person name="Corre E."/>
            <person name="Pelletier E."/>
            <person name="Niang G."/>
            <person name="Scheremetjew M."/>
            <person name="Finn R."/>
            <person name="Kale V."/>
            <person name="Holt S."/>
            <person name="Cochrane G."/>
            <person name="Meng A."/>
            <person name="Brown T."/>
            <person name="Cohen L."/>
        </authorList>
    </citation>
    <scope>NUCLEOTIDE SEQUENCE</scope>
    <source>
        <strain evidence="4">CCMP1510</strain>
    </source>
</reference>
<evidence type="ECO:0000256" key="1">
    <source>
        <dbReference type="ARBA" id="ARBA00022729"/>
    </source>
</evidence>
<gene>
    <name evidence="4" type="ORF">ALAG00032_LOCUS14337</name>
</gene>
<dbReference type="Pfam" id="PF00560">
    <property type="entry name" value="LRR_1"/>
    <property type="match status" value="1"/>
</dbReference>
<keyword evidence="1 3" id="KW-0732">Signal</keyword>
<proteinExistence type="predicted"/>
<dbReference type="AlphaFoldDB" id="A0A7S3NQX6"/>
<accession>A0A7S3NQX6</accession>
<feature type="chain" id="PRO_5031360690" description="Leucine-rich repeat-containing N-terminal plant-type domain-containing protein" evidence="3">
    <location>
        <begin position="20"/>
        <end position="497"/>
    </location>
</feature>
<evidence type="ECO:0000313" key="4">
    <source>
        <dbReference type="EMBL" id="CAE0373536.1"/>
    </source>
</evidence>
<evidence type="ECO:0000256" key="2">
    <source>
        <dbReference type="SAM" id="MobiDB-lite"/>
    </source>
</evidence>
<dbReference type="InterPro" id="IPR032675">
    <property type="entry name" value="LRR_dom_sf"/>
</dbReference>
<dbReference type="EMBL" id="HBIJ01022035">
    <property type="protein sequence ID" value="CAE0373536.1"/>
    <property type="molecule type" value="Transcribed_RNA"/>
</dbReference>
<organism evidence="4">
    <name type="scientific">Aureoumbra lagunensis</name>
    <dbReference type="NCBI Taxonomy" id="44058"/>
    <lineage>
        <taxon>Eukaryota</taxon>
        <taxon>Sar</taxon>
        <taxon>Stramenopiles</taxon>
        <taxon>Ochrophyta</taxon>
        <taxon>Pelagophyceae</taxon>
        <taxon>Pelagomonadales</taxon>
        <taxon>Aureoumbra</taxon>
    </lineage>
</organism>
<feature type="compositionally biased region" description="Polar residues" evidence="2">
    <location>
        <begin position="378"/>
        <end position="395"/>
    </location>
</feature>
<feature type="compositionally biased region" description="Basic residues" evidence="2">
    <location>
        <begin position="425"/>
        <end position="434"/>
    </location>
</feature>
<name>A0A7S3NQX6_9STRA</name>